<dbReference type="Pfam" id="PF12796">
    <property type="entry name" value="Ank_2"/>
    <property type="match status" value="1"/>
</dbReference>
<dbReference type="SUPFAM" id="SSF48403">
    <property type="entry name" value="Ankyrin repeat"/>
    <property type="match status" value="1"/>
</dbReference>
<evidence type="ECO:0000313" key="1">
    <source>
        <dbReference type="EMBL" id="KAF0720835.1"/>
    </source>
</evidence>
<dbReference type="PANTHER" id="PTHR46586">
    <property type="entry name" value="ANKYRIN REPEAT-CONTAINING PROTEIN"/>
    <property type="match status" value="1"/>
</dbReference>
<sequence length="485" mass="53348">MRPASVATVLHSSSLLSSICSFQDGVTFAIQEILKCHTVQGIHGRLLRQADNGSMEMACFPTYWVNGDHIHMDALPAFMEHRRQAMAVVLDNPRAAATLRAMLATHSLLRDVVAEYAAFYGDLELLQLICENAKERLPWLDVDMPTDSHFPAGRYRSRAVFLDQLAAFHGHVAILELLTRSQKQYGRRGAFTRYSDLEVAAERGHLACVRLAIEFAASDTSTYWGLRNPIPEYHNQRTANRGSHHLPLLDFVAGDGHLEIAHLLFDHGAPYSEAALDKAATNGHLAMAQYFHEKPNSKCTTQAMDGAAANGHLEVVQFLHDHRTEGCTTRALDEAAVLGHDAVVRFLLDTQSTGGSVKAMNAYVAKGDLDMVKLLAMGKCSSGSVNVAAAHGHLTIVKYLVGEKEVAFAAPAIEAAVKHGHANVVDYLHTQRPEICVAKFMQLAHGNAQPAIVDYFDSHRCECCKDITREDVLVAKSGKKRRRKN</sequence>
<dbReference type="EMBL" id="CAADRA010000001">
    <property type="protein sequence ID" value="VFT77256.1"/>
    <property type="molecule type" value="Genomic_DNA"/>
</dbReference>
<evidence type="ECO:0000313" key="3">
    <source>
        <dbReference type="Proteomes" id="UP000332933"/>
    </source>
</evidence>
<dbReference type="InterPro" id="IPR002110">
    <property type="entry name" value="Ankyrin_rpt"/>
</dbReference>
<keyword evidence="3" id="KW-1185">Reference proteome</keyword>
<proteinExistence type="predicted"/>
<dbReference type="InterPro" id="IPR052050">
    <property type="entry name" value="SecEffector_AnkRepeat"/>
</dbReference>
<dbReference type="EMBL" id="VJMH01000001">
    <property type="protein sequence ID" value="KAF0720835.1"/>
    <property type="molecule type" value="Genomic_DNA"/>
</dbReference>
<dbReference type="Proteomes" id="UP000332933">
    <property type="component" value="Unassembled WGS sequence"/>
</dbReference>
<dbReference type="OrthoDB" id="823504at2759"/>
<dbReference type="PANTHER" id="PTHR46586:SF3">
    <property type="entry name" value="ANKYRIN REPEAT-CONTAINING PROTEIN"/>
    <property type="match status" value="1"/>
</dbReference>
<dbReference type="InterPro" id="IPR036770">
    <property type="entry name" value="Ankyrin_rpt-contain_sf"/>
</dbReference>
<reference evidence="2 3" key="1">
    <citation type="submission" date="2019-03" db="EMBL/GenBank/DDBJ databases">
        <authorList>
            <person name="Gaulin E."/>
            <person name="Dumas B."/>
        </authorList>
    </citation>
    <scope>NUCLEOTIDE SEQUENCE [LARGE SCALE GENOMIC DNA]</scope>
    <source>
        <strain evidence="2">CBS 568.67</strain>
    </source>
</reference>
<dbReference type="AlphaFoldDB" id="A0A485K2S9"/>
<reference evidence="1" key="2">
    <citation type="submission" date="2019-06" db="EMBL/GenBank/DDBJ databases">
        <title>Genomics analysis of Aphanomyces spp. identifies a new class of oomycete effector associated with host adaptation.</title>
        <authorList>
            <person name="Gaulin E."/>
        </authorList>
    </citation>
    <scope>NUCLEOTIDE SEQUENCE</scope>
    <source>
        <strain evidence="1">CBS 578.67</strain>
    </source>
</reference>
<accession>A0A485K2S9</accession>
<protein>
    <submittedName>
        <fullName evidence="2">Aste57867_30 protein</fullName>
    </submittedName>
</protein>
<dbReference type="Gene3D" id="1.25.40.20">
    <property type="entry name" value="Ankyrin repeat-containing domain"/>
    <property type="match status" value="1"/>
</dbReference>
<organism evidence="2 3">
    <name type="scientific">Aphanomyces stellatus</name>
    <dbReference type="NCBI Taxonomy" id="120398"/>
    <lineage>
        <taxon>Eukaryota</taxon>
        <taxon>Sar</taxon>
        <taxon>Stramenopiles</taxon>
        <taxon>Oomycota</taxon>
        <taxon>Saprolegniomycetes</taxon>
        <taxon>Saprolegniales</taxon>
        <taxon>Verrucalvaceae</taxon>
        <taxon>Aphanomyces</taxon>
    </lineage>
</organism>
<name>A0A485K2S9_9STRA</name>
<evidence type="ECO:0000313" key="2">
    <source>
        <dbReference type="EMBL" id="VFT77256.1"/>
    </source>
</evidence>
<gene>
    <name evidence="2" type="primary">Aste57867_30</name>
    <name evidence="1" type="ORF">As57867_000030</name>
    <name evidence="2" type="ORF">ASTE57867_30</name>
</gene>